<gene>
    <name evidence="2" type="ORF">PMAYCL1PPCAC_05470</name>
</gene>
<organism evidence="2 3">
    <name type="scientific">Pristionchus mayeri</name>
    <dbReference type="NCBI Taxonomy" id="1317129"/>
    <lineage>
        <taxon>Eukaryota</taxon>
        <taxon>Metazoa</taxon>
        <taxon>Ecdysozoa</taxon>
        <taxon>Nematoda</taxon>
        <taxon>Chromadorea</taxon>
        <taxon>Rhabditida</taxon>
        <taxon>Rhabditina</taxon>
        <taxon>Diplogasteromorpha</taxon>
        <taxon>Diplogasteroidea</taxon>
        <taxon>Neodiplogasteridae</taxon>
        <taxon>Pristionchus</taxon>
    </lineage>
</organism>
<feature type="non-terminal residue" evidence="2">
    <location>
        <position position="411"/>
    </location>
</feature>
<keyword evidence="3" id="KW-1185">Reference proteome</keyword>
<feature type="non-terminal residue" evidence="2">
    <location>
        <position position="1"/>
    </location>
</feature>
<feature type="region of interest" description="Disordered" evidence="1">
    <location>
        <begin position="299"/>
        <end position="322"/>
    </location>
</feature>
<evidence type="ECO:0000313" key="2">
    <source>
        <dbReference type="EMBL" id="GMR35275.1"/>
    </source>
</evidence>
<proteinExistence type="predicted"/>
<dbReference type="EMBL" id="BTRK01000002">
    <property type="protein sequence ID" value="GMR35275.1"/>
    <property type="molecule type" value="Genomic_DNA"/>
</dbReference>
<reference evidence="3" key="1">
    <citation type="submission" date="2022-10" db="EMBL/GenBank/DDBJ databases">
        <title>Genome assembly of Pristionchus species.</title>
        <authorList>
            <person name="Yoshida K."/>
            <person name="Sommer R.J."/>
        </authorList>
    </citation>
    <scope>NUCLEOTIDE SEQUENCE [LARGE SCALE GENOMIC DNA]</scope>
    <source>
        <strain evidence="3">RS5460</strain>
    </source>
</reference>
<evidence type="ECO:0000256" key="1">
    <source>
        <dbReference type="SAM" id="MobiDB-lite"/>
    </source>
</evidence>
<evidence type="ECO:0000313" key="3">
    <source>
        <dbReference type="Proteomes" id="UP001328107"/>
    </source>
</evidence>
<sequence>RRRQCIVKPCKYTRRPSEPRFGTRTEPGTKSVPDYHQALAPRPLRAPHPSSMMRDKHIMVDILERTSRLGTGTRYRGWYRSRNQRCLVSGRGARDGAVVARALLSEGSVGTTGTMRALLAGCSGRSLVSGLSAVSLQGAPIDTGNSSLSGLSRWSLGSSRSDGAVDLHHSSGCSLGSSGAGWSNVSGRSGGSDHSWVSLLAVLGGRRVLALGSLRSLLSLGSGRSGRAGRADDAGLSGRNGRGDDLAVVSVLAGCSGGSVVSVGSILSGWSGGTSSALLTGAALGRSFSVDNRAVATNSATSSSSLSSGSSSSVVGAEQPGGRSLNTVLTLSTAANSVDLHPHVTCARLQKVGLLDEMGLEGLHVRGEHRQRHHRGDHGCRGDHDSEESDSSHLPMLGRLLVDVHSRERRE</sequence>
<feature type="compositionally biased region" description="Basic and acidic residues" evidence="1">
    <location>
        <begin position="402"/>
        <end position="411"/>
    </location>
</feature>
<name>A0AAN4ZCN5_9BILA</name>
<feature type="compositionally biased region" description="Low complexity" evidence="1">
    <location>
        <begin position="299"/>
        <end position="313"/>
    </location>
</feature>
<accession>A0AAN4ZCN5</accession>
<dbReference type="Proteomes" id="UP001328107">
    <property type="component" value="Unassembled WGS sequence"/>
</dbReference>
<feature type="region of interest" description="Disordered" evidence="1">
    <location>
        <begin position="15"/>
        <end position="34"/>
    </location>
</feature>
<protein>
    <submittedName>
        <fullName evidence="2">Uncharacterized protein</fullName>
    </submittedName>
</protein>
<comment type="caution">
    <text evidence="2">The sequence shown here is derived from an EMBL/GenBank/DDBJ whole genome shotgun (WGS) entry which is preliminary data.</text>
</comment>
<dbReference type="AlphaFoldDB" id="A0AAN4ZCN5"/>
<feature type="region of interest" description="Disordered" evidence="1">
    <location>
        <begin position="367"/>
        <end position="411"/>
    </location>
</feature>